<name>A0A9X5GST6_9FIRM</name>
<dbReference type="CDD" id="cd03130">
    <property type="entry name" value="GATase1_CobB"/>
    <property type="match status" value="1"/>
</dbReference>
<protein>
    <recommendedName>
        <fullName evidence="7">Cobyrinate a,c-diamide synthase</fullName>
        <ecNumber evidence="7">6.3.5.11</ecNumber>
    </recommendedName>
    <alternativeName>
        <fullName evidence="7">Cobyrinic acid a,c-diamide synthetase</fullName>
    </alternativeName>
</protein>
<comment type="miscellaneous">
    <text evidence="7">The a and c carboxylates of cobyrinate are activated for nucleophilic attack via formation of a phosphorylated intermediate by ATP. CbiA catalyzes first the amidation of the c-carboxylate, and then that of the a-carboxylate.</text>
</comment>
<dbReference type="Gene3D" id="3.40.50.300">
    <property type="entry name" value="P-loop containing nucleotide triphosphate hydrolases"/>
    <property type="match status" value="1"/>
</dbReference>
<proteinExistence type="inferred from homology"/>
<dbReference type="OrthoDB" id="9764035at2"/>
<comment type="domain">
    <text evidence="7">Comprises of two domains. The C-terminal domain contains the binding site for glutamine and catalyzes the hydrolysis of this substrate to glutamate and ammonia. The N-terminal domain is anticipated to bind ATP and cobyrinate and catalyzes the ultimate synthesis of the diamide product. The ammonia produced via the glutaminase domain is probably translocated to the adjacent domain via a molecular tunnel, where it reacts with an activated intermediate.</text>
</comment>
<comment type="cofactor">
    <cofactor evidence="1 7">
        <name>Mg(2+)</name>
        <dbReference type="ChEBI" id="CHEBI:18420"/>
    </cofactor>
</comment>
<feature type="domain" description="CobB/CobQ-like glutamine amidotransferase" evidence="9">
    <location>
        <begin position="258"/>
        <end position="411"/>
    </location>
</feature>
<dbReference type="InterPro" id="IPR004484">
    <property type="entry name" value="CbiA/CobB_synth"/>
</dbReference>
<evidence type="ECO:0000256" key="1">
    <source>
        <dbReference type="ARBA" id="ARBA00001946"/>
    </source>
</evidence>
<keyword evidence="3 7" id="KW-0547">Nucleotide-binding</keyword>
<dbReference type="InterPro" id="IPR002586">
    <property type="entry name" value="CobQ/CobB/MinD/ParA_Nub-bd_dom"/>
</dbReference>
<dbReference type="GO" id="GO:0009236">
    <property type="term" value="P:cobalamin biosynthetic process"/>
    <property type="evidence" value="ECO:0007669"/>
    <property type="project" value="UniProtKB-UniRule"/>
</dbReference>
<dbReference type="Gene3D" id="3.40.50.880">
    <property type="match status" value="1"/>
</dbReference>
<keyword evidence="11" id="KW-1185">Reference proteome</keyword>
<dbReference type="NCBIfam" id="NF002204">
    <property type="entry name" value="PRK01077.1"/>
    <property type="match status" value="1"/>
</dbReference>
<evidence type="ECO:0000256" key="4">
    <source>
        <dbReference type="ARBA" id="ARBA00022840"/>
    </source>
</evidence>
<organism evidence="10 11">
    <name type="scientific">Parablautia muri</name>
    <dbReference type="NCBI Taxonomy" id="2320879"/>
    <lineage>
        <taxon>Bacteria</taxon>
        <taxon>Bacillati</taxon>
        <taxon>Bacillota</taxon>
        <taxon>Clostridia</taxon>
        <taxon>Lachnospirales</taxon>
        <taxon>Lachnospiraceae</taxon>
        <taxon>Parablautia</taxon>
    </lineage>
</organism>
<evidence type="ECO:0000256" key="3">
    <source>
        <dbReference type="ARBA" id="ARBA00022741"/>
    </source>
</evidence>
<comment type="caution">
    <text evidence="10">The sequence shown here is derived from an EMBL/GenBank/DDBJ whole genome shotgun (WGS) entry which is preliminary data.</text>
</comment>
<comment type="similarity">
    <text evidence="7">Belongs to the CobB/CbiA family.</text>
</comment>
<keyword evidence="2 7" id="KW-0436">Ligase</keyword>
<accession>A0A9X5GST6</accession>
<comment type="function">
    <text evidence="7">Catalyzes the ATP-dependent amidation of the two carboxylate groups at positions a and c of cobyrinate, using either L-glutamine or ammonia as the nitrogen source.</text>
</comment>
<dbReference type="NCBIfam" id="TIGR00379">
    <property type="entry name" value="cobB"/>
    <property type="match status" value="1"/>
</dbReference>
<keyword evidence="7" id="KW-0169">Cobalamin biosynthesis</keyword>
<keyword evidence="5 7" id="KW-0460">Magnesium</keyword>
<evidence type="ECO:0000256" key="2">
    <source>
        <dbReference type="ARBA" id="ARBA00022598"/>
    </source>
</evidence>
<evidence type="ECO:0000256" key="5">
    <source>
        <dbReference type="ARBA" id="ARBA00022842"/>
    </source>
</evidence>
<dbReference type="CDD" id="cd05388">
    <property type="entry name" value="CobB_N"/>
    <property type="match status" value="1"/>
</dbReference>
<dbReference type="EC" id="6.3.5.11" evidence="7"/>
<dbReference type="SUPFAM" id="SSF52317">
    <property type="entry name" value="Class I glutamine amidotransferase-like"/>
    <property type="match status" value="1"/>
</dbReference>
<dbReference type="EMBL" id="QZDT01000018">
    <property type="protein sequence ID" value="NBJ93371.1"/>
    <property type="molecule type" value="Genomic_DNA"/>
</dbReference>
<dbReference type="GO" id="GO:0042242">
    <property type="term" value="F:cobyrinic acid a,c-diamide synthase activity"/>
    <property type="evidence" value="ECO:0007669"/>
    <property type="project" value="UniProtKB-UniRule"/>
</dbReference>
<dbReference type="Proteomes" id="UP001154420">
    <property type="component" value="Unassembled WGS sequence"/>
</dbReference>
<dbReference type="PANTHER" id="PTHR43873">
    <property type="entry name" value="COBYRINATE A,C-DIAMIDE SYNTHASE"/>
    <property type="match status" value="1"/>
</dbReference>
<keyword evidence="6 7" id="KW-0315">Glutamine amidotransferase</keyword>
<dbReference type="Pfam" id="PF07685">
    <property type="entry name" value="GATase_3"/>
    <property type="match status" value="1"/>
</dbReference>
<dbReference type="InterPro" id="IPR029062">
    <property type="entry name" value="Class_I_gatase-like"/>
</dbReference>
<dbReference type="AlphaFoldDB" id="A0A9X5GST6"/>
<evidence type="ECO:0000256" key="6">
    <source>
        <dbReference type="ARBA" id="ARBA00022962"/>
    </source>
</evidence>
<dbReference type="SUPFAM" id="SSF52540">
    <property type="entry name" value="P-loop containing nucleoside triphosphate hydrolases"/>
    <property type="match status" value="1"/>
</dbReference>
<dbReference type="PROSITE" id="PS51274">
    <property type="entry name" value="GATASE_COBBQ"/>
    <property type="match status" value="1"/>
</dbReference>
<dbReference type="GO" id="GO:0005524">
    <property type="term" value="F:ATP binding"/>
    <property type="evidence" value="ECO:0007669"/>
    <property type="project" value="UniProtKB-UniRule"/>
</dbReference>
<feature type="domain" description="CobQ/CobB/MinD/ParA nucleotide binding" evidence="8">
    <location>
        <begin position="7"/>
        <end position="186"/>
    </location>
</feature>
<comment type="catalytic activity">
    <reaction evidence="7">
        <text>cob(II)yrinate + 2 L-glutamine + 2 ATP + 2 H2O = cob(II)yrinate a,c diamide + 2 L-glutamate + 2 ADP + 2 phosphate + 2 H(+)</text>
        <dbReference type="Rhea" id="RHEA:26289"/>
        <dbReference type="ChEBI" id="CHEBI:15377"/>
        <dbReference type="ChEBI" id="CHEBI:15378"/>
        <dbReference type="ChEBI" id="CHEBI:29985"/>
        <dbReference type="ChEBI" id="CHEBI:30616"/>
        <dbReference type="ChEBI" id="CHEBI:43474"/>
        <dbReference type="ChEBI" id="CHEBI:58359"/>
        <dbReference type="ChEBI" id="CHEBI:58537"/>
        <dbReference type="ChEBI" id="CHEBI:58894"/>
        <dbReference type="ChEBI" id="CHEBI:456216"/>
        <dbReference type="EC" id="6.3.5.11"/>
    </reaction>
</comment>
<dbReference type="InterPro" id="IPR027417">
    <property type="entry name" value="P-loop_NTPase"/>
</dbReference>
<feature type="site" description="Increases nucleophilicity of active site Cys" evidence="7">
    <location>
        <position position="439"/>
    </location>
</feature>
<evidence type="ECO:0000259" key="9">
    <source>
        <dbReference type="Pfam" id="PF07685"/>
    </source>
</evidence>
<gene>
    <name evidence="7" type="primary">cbiA</name>
    <name evidence="10" type="ORF">D5281_12395</name>
</gene>
<feature type="active site" description="Nucleophile" evidence="7">
    <location>
        <position position="340"/>
    </location>
</feature>
<sequence>MQLRRAMIAAPKSGSGKTMITCALLQALKNRGEKVLSYKCGPDYIDPMFHEKALGVPAGNLDTFFTGEEETKGILAGSAKEENIAVLEGVMGLFDGLGGSREEGSSYHLAKVTKTPIVLVTDVKGMGVRSMIPLLAGFLLYDKERLIKGVLLNRISERYYKTVKPLIEEELQIPVLGFIPEAKDLCIESRHLGLVMPQELNGIKEKLQKMAERLENTVSVSTIMEIAESAEELDIDKEHTEDIYLPEEIALPKDKPVIAVAKDEAFCFYYRENLLLLEKSGAEIKYFSPIWDQELPQECHGILLGGGYPELYAEKLSLNHSMHKAIRQAVEKGMPIVAECGGFMYLHSSLTGKDGISYAMAGVIPGKCVYTDRLVRFGYIEIQEEVSFFLSKGKRIKGHEFHYFDSTDNGNGAVAVKPVTGKSYSCIMAGENYWIGFPHLYYPSNPEFAWSFVEKASWYKRTMEAGYK</sequence>
<evidence type="ECO:0000313" key="11">
    <source>
        <dbReference type="Proteomes" id="UP001154420"/>
    </source>
</evidence>
<reference evidence="10" key="1">
    <citation type="submission" date="2018-09" db="EMBL/GenBank/DDBJ databases">
        <title>Murine metabolic-syndrome-specific gut microbial biobank.</title>
        <authorList>
            <person name="Liu C."/>
        </authorList>
    </citation>
    <scope>NUCLEOTIDE SEQUENCE</scope>
    <source>
        <strain evidence="10">D42-62</strain>
    </source>
</reference>
<evidence type="ECO:0000256" key="7">
    <source>
        <dbReference type="HAMAP-Rule" id="MF_00027"/>
    </source>
</evidence>
<dbReference type="HAMAP" id="MF_00027">
    <property type="entry name" value="CobB_CbiA"/>
    <property type="match status" value="1"/>
</dbReference>
<evidence type="ECO:0000313" key="10">
    <source>
        <dbReference type="EMBL" id="NBJ93371.1"/>
    </source>
</evidence>
<dbReference type="Pfam" id="PF01656">
    <property type="entry name" value="CbiA"/>
    <property type="match status" value="1"/>
</dbReference>
<dbReference type="InterPro" id="IPR011698">
    <property type="entry name" value="GATase_3"/>
</dbReference>
<comment type="pathway">
    <text evidence="7">Cofactor biosynthesis; adenosylcobalamin biosynthesis; cob(II)yrinate a,c-diamide from sirohydrochlorin (anaerobic route): step 10/10.</text>
</comment>
<dbReference type="PANTHER" id="PTHR43873:SF1">
    <property type="entry name" value="COBYRINATE A,C-DIAMIDE SYNTHASE"/>
    <property type="match status" value="1"/>
</dbReference>
<dbReference type="RefSeq" id="WP_129178930.1">
    <property type="nucleotide sequence ID" value="NZ_QZDT01000018.1"/>
</dbReference>
<keyword evidence="4 7" id="KW-0067">ATP-binding</keyword>
<evidence type="ECO:0000259" key="8">
    <source>
        <dbReference type="Pfam" id="PF01656"/>
    </source>
</evidence>